<proteinExistence type="predicted"/>
<gene>
    <name evidence="1" type="ORF">HFC64_01100</name>
</gene>
<dbReference type="EMBL" id="CP050869">
    <property type="protein sequence ID" value="QPG48761.1"/>
    <property type="molecule type" value="Genomic_DNA"/>
</dbReference>
<organism evidence="1 2">
    <name type="scientific">Saccharolobus solfataricus</name>
    <name type="common">Sulfolobus solfataricus</name>
    <dbReference type="NCBI Taxonomy" id="2287"/>
    <lineage>
        <taxon>Archaea</taxon>
        <taxon>Thermoproteota</taxon>
        <taxon>Thermoprotei</taxon>
        <taxon>Sulfolobales</taxon>
        <taxon>Sulfolobaceae</taxon>
        <taxon>Saccharolobus</taxon>
    </lineage>
</organism>
<evidence type="ECO:0000313" key="2">
    <source>
        <dbReference type="Proteomes" id="UP000594632"/>
    </source>
</evidence>
<dbReference type="AlphaFoldDB" id="A0A7S9NQ45"/>
<sequence length="62" mass="7282">MIGIRSPQNLSDILDGYYEGEYFMIKLNDPSELNNILKRILERGIVVYEVKELKNPLEDLLR</sequence>
<reference evidence="1 2" key="1">
    <citation type="journal article" date="2020" name="Nat. Commun.">
        <title>The structures of two archaeal type IV pili illuminate evolutionary relationships.</title>
        <authorList>
            <person name="Wang F."/>
            <person name="Baquero D.P."/>
            <person name="Su Z."/>
            <person name="Beltran L.C."/>
            <person name="Prangishvili D."/>
            <person name="Krupovic M."/>
            <person name="Egelman E.H."/>
        </authorList>
    </citation>
    <scope>NUCLEOTIDE SEQUENCE [LARGE SCALE GENOMIC DNA]</scope>
    <source>
        <strain evidence="1 2">POZ149</strain>
    </source>
</reference>
<protein>
    <submittedName>
        <fullName evidence="1">Uncharacterized protein</fullName>
    </submittedName>
</protein>
<evidence type="ECO:0000313" key="1">
    <source>
        <dbReference type="EMBL" id="QPG48761.1"/>
    </source>
</evidence>
<name>A0A7S9NQ45_SACSO</name>
<dbReference type="Proteomes" id="UP000594632">
    <property type="component" value="Chromosome"/>
</dbReference>
<accession>A0A7S9NQ45</accession>